<evidence type="ECO:0000313" key="5">
    <source>
        <dbReference type="Proteomes" id="UP001162972"/>
    </source>
</evidence>
<keyword evidence="5" id="KW-1185">Reference proteome</keyword>
<evidence type="ECO:0000256" key="1">
    <source>
        <dbReference type="ARBA" id="ARBA00004370"/>
    </source>
</evidence>
<dbReference type="InterPro" id="IPR044839">
    <property type="entry name" value="NDR1-like"/>
</dbReference>
<dbReference type="AlphaFoldDB" id="A0AAD6P4A9"/>
<feature type="transmembrane region" description="Helical" evidence="3">
    <location>
        <begin position="90"/>
        <end position="120"/>
    </location>
</feature>
<sequence>MLLHKGKKIPNLPHQLELRTPPHLEFFTLLAACNLFFIKNSAFFFISQKNSQKNECCHRYSADHYLRAAQPIMAPPPQRLIYRPPPPTHFLWWCAAILCSLLSIAVIIAGIVIFVGYLVIHPRVPVISVVDAHLFHFNYDGAGVLVTQINIAVRSQNDNMKAHAGFSNFNLELFFDGIRIAVLSTAAPYEVKKNSSVDFNYDYTSDPIPLSPEQMEDVDAFLKEDEVRFDLKGGVRARWRVGVLGSVGFFCSLNCQLRFHPANGTYISRRCSSRAK</sequence>
<gene>
    <name evidence="4" type="ORF">OIU84_004770</name>
</gene>
<dbReference type="GO" id="GO:0005886">
    <property type="term" value="C:plasma membrane"/>
    <property type="evidence" value="ECO:0007669"/>
    <property type="project" value="TreeGrafter"/>
</dbReference>
<evidence type="ECO:0008006" key="6">
    <source>
        <dbReference type="Google" id="ProtNLM"/>
    </source>
</evidence>
<keyword evidence="2 3" id="KW-0472">Membrane</keyword>
<dbReference type="PANTHER" id="PTHR31234">
    <property type="entry name" value="LATE EMBRYOGENESIS ABUNDANT (LEA) HYDROXYPROLINE-RICH GLYCOPROTEIN FAMILY"/>
    <property type="match status" value="1"/>
</dbReference>
<protein>
    <recommendedName>
        <fullName evidence="6">Late embryogenesis abundant protein LEA-2 subgroup domain-containing protein</fullName>
    </recommendedName>
</protein>
<dbReference type="EMBL" id="JAPFFJ010000012">
    <property type="protein sequence ID" value="KAJ6416039.1"/>
    <property type="molecule type" value="Genomic_DNA"/>
</dbReference>
<dbReference type="Proteomes" id="UP001162972">
    <property type="component" value="Chromosome 3"/>
</dbReference>
<name>A0AAD6P4A9_9ROSI</name>
<dbReference type="GO" id="GO:0098542">
    <property type="term" value="P:defense response to other organism"/>
    <property type="evidence" value="ECO:0007669"/>
    <property type="project" value="InterPro"/>
</dbReference>
<feature type="transmembrane region" description="Helical" evidence="3">
    <location>
        <begin position="26"/>
        <end position="46"/>
    </location>
</feature>
<dbReference type="PANTHER" id="PTHR31234:SF66">
    <property type="entry name" value="LATE EMBRYOGENESIS ABUNDANT PROTEIN"/>
    <property type="match status" value="1"/>
</dbReference>
<evidence type="ECO:0000256" key="2">
    <source>
        <dbReference type="ARBA" id="ARBA00023136"/>
    </source>
</evidence>
<comment type="subcellular location">
    <subcellularLocation>
        <location evidence="1">Membrane</location>
    </subcellularLocation>
</comment>
<keyword evidence="3" id="KW-0812">Transmembrane</keyword>
<proteinExistence type="predicted"/>
<evidence type="ECO:0000313" key="4">
    <source>
        <dbReference type="EMBL" id="KAJ6416039.1"/>
    </source>
</evidence>
<keyword evidence="3" id="KW-1133">Transmembrane helix</keyword>
<comment type="caution">
    <text evidence="4">The sequence shown here is derived from an EMBL/GenBank/DDBJ whole genome shotgun (WGS) entry which is preliminary data.</text>
</comment>
<reference evidence="4 5" key="1">
    <citation type="journal article" date="2023" name="Int. J. Mol. Sci.">
        <title>De Novo Assembly and Annotation of 11 Diverse Shrub Willow (Salix) Genomes Reveals Novel Gene Organization in Sex-Linked Regions.</title>
        <authorList>
            <person name="Hyden B."/>
            <person name="Feng K."/>
            <person name="Yates T.B."/>
            <person name="Jawdy S."/>
            <person name="Cereghino C."/>
            <person name="Smart L.B."/>
            <person name="Muchero W."/>
        </authorList>
    </citation>
    <scope>NUCLEOTIDE SEQUENCE [LARGE SCALE GENOMIC DNA]</scope>
    <source>
        <tissue evidence="4">Shoot tip</tissue>
    </source>
</reference>
<organism evidence="4 5">
    <name type="scientific">Salix udensis</name>
    <dbReference type="NCBI Taxonomy" id="889485"/>
    <lineage>
        <taxon>Eukaryota</taxon>
        <taxon>Viridiplantae</taxon>
        <taxon>Streptophyta</taxon>
        <taxon>Embryophyta</taxon>
        <taxon>Tracheophyta</taxon>
        <taxon>Spermatophyta</taxon>
        <taxon>Magnoliopsida</taxon>
        <taxon>eudicotyledons</taxon>
        <taxon>Gunneridae</taxon>
        <taxon>Pentapetalae</taxon>
        <taxon>rosids</taxon>
        <taxon>fabids</taxon>
        <taxon>Malpighiales</taxon>
        <taxon>Salicaceae</taxon>
        <taxon>Saliceae</taxon>
        <taxon>Salix</taxon>
    </lineage>
</organism>
<evidence type="ECO:0000256" key="3">
    <source>
        <dbReference type="SAM" id="Phobius"/>
    </source>
</evidence>
<accession>A0AAD6P4A9</accession>